<evidence type="ECO:0000313" key="2">
    <source>
        <dbReference type="EMBL" id="MBA5779050.1"/>
    </source>
</evidence>
<accession>A0A839AGR1</accession>
<dbReference type="AlphaFoldDB" id="A0A839AGR1"/>
<dbReference type="RefSeq" id="WP_182167879.1">
    <property type="nucleotide sequence ID" value="NZ_JACFXV010000065.1"/>
</dbReference>
<sequence length="160" mass="16662">MFFLLRTAFWIGLVILLLPIDTGDNGDSSASISPVEAFVAAQSTVSDISGFCSRNPATCQTGGQALQAFGAKARESARLVYEYLDSATTEPTGQQASSGQGTLSASDFEAEWIAPESLELPTITGSIAVEPAPQAGLEKAPSSEAVALPTPKPANRERKA</sequence>
<comment type="caution">
    <text evidence="2">The sequence shown here is derived from an EMBL/GenBank/DDBJ whole genome shotgun (WGS) entry which is preliminary data.</text>
</comment>
<dbReference type="InterPro" id="IPR035220">
    <property type="entry name" value="DUF5330"/>
</dbReference>
<protein>
    <submittedName>
        <fullName evidence="2">DUF5330 domain-containing protein</fullName>
    </submittedName>
</protein>
<organism evidence="2 3">
    <name type="scientific">Stappia albiluteola</name>
    <dbReference type="NCBI Taxonomy" id="2758565"/>
    <lineage>
        <taxon>Bacteria</taxon>
        <taxon>Pseudomonadati</taxon>
        <taxon>Pseudomonadota</taxon>
        <taxon>Alphaproteobacteria</taxon>
        <taxon>Hyphomicrobiales</taxon>
        <taxon>Stappiaceae</taxon>
        <taxon>Stappia</taxon>
    </lineage>
</organism>
<dbReference type="EMBL" id="JACFXV010000065">
    <property type="protein sequence ID" value="MBA5779050.1"/>
    <property type="molecule type" value="Genomic_DNA"/>
</dbReference>
<gene>
    <name evidence="2" type="ORF">H2509_18125</name>
</gene>
<evidence type="ECO:0000256" key="1">
    <source>
        <dbReference type="SAM" id="MobiDB-lite"/>
    </source>
</evidence>
<proteinExistence type="predicted"/>
<feature type="region of interest" description="Disordered" evidence="1">
    <location>
        <begin position="124"/>
        <end position="160"/>
    </location>
</feature>
<evidence type="ECO:0000313" key="3">
    <source>
        <dbReference type="Proteomes" id="UP000541109"/>
    </source>
</evidence>
<name>A0A839AGR1_9HYPH</name>
<dbReference type="Pfam" id="PF17264">
    <property type="entry name" value="DUF5330"/>
    <property type="match status" value="1"/>
</dbReference>
<dbReference type="Proteomes" id="UP000541109">
    <property type="component" value="Unassembled WGS sequence"/>
</dbReference>
<reference evidence="2 3" key="1">
    <citation type="submission" date="2020-07" db="EMBL/GenBank/DDBJ databases">
        <title>Stappia sp., F7233, whole genome shotgun sequencing project.</title>
        <authorList>
            <person name="Jiang S."/>
            <person name="Liu Z.W."/>
            <person name="Du Z.J."/>
        </authorList>
    </citation>
    <scope>NUCLEOTIDE SEQUENCE [LARGE SCALE GENOMIC DNA]</scope>
    <source>
        <strain evidence="2 3">F7233</strain>
    </source>
</reference>
<keyword evidence="3" id="KW-1185">Reference proteome</keyword>